<keyword evidence="3" id="KW-1185">Reference proteome</keyword>
<name>A0A221KBI5_VITFI</name>
<dbReference type="SUPFAM" id="SSF53474">
    <property type="entry name" value="alpha/beta-Hydrolases"/>
    <property type="match status" value="1"/>
</dbReference>
<dbReference type="InterPro" id="IPR000073">
    <property type="entry name" value="AB_hydrolase_1"/>
</dbReference>
<gene>
    <name evidence="2" type="ORF">VITFI_CDS0597</name>
</gene>
<dbReference type="GO" id="GO:0080031">
    <property type="term" value="F:methyl salicylate esterase activity"/>
    <property type="evidence" value="ECO:0007669"/>
    <property type="project" value="TreeGrafter"/>
</dbReference>
<dbReference type="Gene3D" id="3.40.50.1820">
    <property type="entry name" value="alpha/beta hydrolase"/>
    <property type="match status" value="1"/>
</dbReference>
<accession>A0A221KBI5</accession>
<dbReference type="GO" id="GO:0009694">
    <property type="term" value="P:jasmonic acid metabolic process"/>
    <property type="evidence" value="ECO:0007669"/>
    <property type="project" value="TreeGrafter"/>
</dbReference>
<proteinExistence type="predicted"/>
<dbReference type="InterPro" id="IPR045889">
    <property type="entry name" value="MES/HNL"/>
</dbReference>
<dbReference type="InterPro" id="IPR029058">
    <property type="entry name" value="AB_hydrolase_fold"/>
</dbReference>
<dbReference type="GO" id="GO:0080032">
    <property type="term" value="F:methyl jasmonate esterase activity"/>
    <property type="evidence" value="ECO:0007669"/>
    <property type="project" value="TreeGrafter"/>
</dbReference>
<feature type="domain" description="AB hydrolase-1" evidence="1">
    <location>
        <begin position="2"/>
        <end position="221"/>
    </location>
</feature>
<dbReference type="AlphaFoldDB" id="A0A221KBI5"/>
<dbReference type="KEGG" id="vff:VITFI_CDS0597"/>
<dbReference type="Pfam" id="PF12697">
    <property type="entry name" value="Abhydrolase_6"/>
    <property type="match status" value="1"/>
</dbReference>
<dbReference type="GO" id="GO:0080030">
    <property type="term" value="F:methyl indole-3-acetate esterase activity"/>
    <property type="evidence" value="ECO:0007669"/>
    <property type="project" value="TreeGrafter"/>
</dbReference>
<evidence type="ECO:0000259" key="1">
    <source>
        <dbReference type="Pfam" id="PF12697"/>
    </source>
</evidence>
<evidence type="ECO:0000313" key="3">
    <source>
        <dbReference type="Proteomes" id="UP000199729"/>
    </source>
</evidence>
<dbReference type="PANTHER" id="PTHR10992:SF1032">
    <property type="entry name" value="METHYLESTERASE 17"/>
    <property type="match status" value="1"/>
</dbReference>
<reference evidence="2 3" key="1">
    <citation type="submission" date="2017-07" db="EMBL/GenBank/DDBJ databases">
        <title>Complete Genome Sequence of the cosmetic ferment Vitreoscilla filiformis (ATCC15551).</title>
        <authorList>
            <person name="Contreras S."/>
            <person name="Sagory-Zalkind P."/>
            <person name="Blanquart H."/>
            <person name="Iltis A."/>
            <person name="Morand S.C."/>
        </authorList>
    </citation>
    <scope>NUCLEOTIDE SEQUENCE [LARGE SCALE GENOMIC DNA]</scope>
    <source>
        <strain evidence="2 3">ATCC 15551</strain>
    </source>
</reference>
<organism evidence="2 3">
    <name type="scientific">Vitreoscilla filiformis</name>
    <dbReference type="NCBI Taxonomy" id="63"/>
    <lineage>
        <taxon>Bacteria</taxon>
        <taxon>Pseudomonadati</taxon>
        <taxon>Pseudomonadota</taxon>
        <taxon>Betaproteobacteria</taxon>
        <taxon>Neisseriales</taxon>
        <taxon>Neisseriaceae</taxon>
        <taxon>Vitreoscilla</taxon>
    </lineage>
</organism>
<dbReference type="Proteomes" id="UP000199729">
    <property type="component" value="Chromosome"/>
</dbReference>
<dbReference type="PANTHER" id="PTHR10992">
    <property type="entry name" value="METHYLESTERASE FAMILY MEMBER"/>
    <property type="match status" value="1"/>
</dbReference>
<evidence type="ECO:0000313" key="2">
    <source>
        <dbReference type="EMBL" id="ASM76376.1"/>
    </source>
</evidence>
<protein>
    <submittedName>
        <fullName evidence="2">Esterase</fullName>
    </submittedName>
</protein>
<dbReference type="GO" id="GO:0009696">
    <property type="term" value="P:salicylic acid metabolic process"/>
    <property type="evidence" value="ECO:0007669"/>
    <property type="project" value="TreeGrafter"/>
</dbReference>
<sequence>MHGAWHGAWCWQRIVPGLWQAGHRAFTLDLTGLGARAHETRPDVSVQDHVTDVVALLEAEELNRVILVGHSYGGLIITGVAARCAQRLAHLVYLDAVVPRPGESWSSTHAPAVQAARREQIARSGMIEPADPTVLGLLGADHAWVRRRQVPQPGRLYDDPLSFDPAAFAHVPRTFIDFTQPALGTIEASRQRVRREPGWNVEAIATGHDGMISNAPATLAALLRCAQRTAT</sequence>
<dbReference type="EMBL" id="CP022423">
    <property type="protein sequence ID" value="ASM76376.1"/>
    <property type="molecule type" value="Genomic_DNA"/>
</dbReference>